<sequence>SHVLSITKVNCLYAKCCILGKCTHLLCDFISLCRNQCQLWDINCMSMVGQNVIKVLSSNFGRGDRTTCSEGQLPDQLNNTNCFLPGTLKEMSHSCDGKNRCSVSVSTWSVAPVDPCNDTTKYLDVSYTCLPAVRSIICEHSITTLNCDNGVLKIYSANYGRKNRTTCSVGYLSTELSDVNCGSSRTMQEVTKRCQGKTTCDLSANNDIFGDPCIGTYKYLDLSYACLPTSECSTEEK</sequence>
<dbReference type="InterPro" id="IPR043159">
    <property type="entry name" value="Lectin_gal-bd_sf"/>
</dbReference>
<feature type="domain" description="SUEL-type lectin" evidence="4">
    <location>
        <begin position="41"/>
        <end position="130"/>
    </location>
</feature>
<reference evidence="5" key="2">
    <citation type="submission" date="2025-08" db="UniProtKB">
        <authorList>
            <consortium name="Ensembl"/>
        </authorList>
    </citation>
    <scope>IDENTIFICATION</scope>
</reference>
<evidence type="ECO:0000256" key="2">
    <source>
        <dbReference type="ARBA" id="ARBA00022734"/>
    </source>
</evidence>
<keyword evidence="2" id="KW-0430">Lectin</keyword>
<keyword evidence="3" id="KW-0677">Repeat</keyword>
<dbReference type="PROSITE" id="PS50228">
    <property type="entry name" value="SUEL_LECTIN"/>
    <property type="match status" value="2"/>
</dbReference>
<keyword evidence="1" id="KW-0348">Hemagglutinin</keyword>
<reference evidence="5" key="3">
    <citation type="submission" date="2025-09" db="UniProtKB">
        <authorList>
            <consortium name="Ensembl"/>
        </authorList>
    </citation>
    <scope>IDENTIFICATION</scope>
</reference>
<protein>
    <recommendedName>
        <fullName evidence="4">SUEL-type lectin domain-containing protein</fullName>
    </recommendedName>
</protein>
<dbReference type="InterPro" id="IPR000922">
    <property type="entry name" value="Lectin_gal-bd_dom"/>
</dbReference>
<dbReference type="PANTHER" id="PTHR46780">
    <property type="entry name" value="PROTEIN EVA-1"/>
    <property type="match status" value="1"/>
</dbReference>
<organism evidence="5 6">
    <name type="scientific">Denticeps clupeoides</name>
    <name type="common">denticle herring</name>
    <dbReference type="NCBI Taxonomy" id="299321"/>
    <lineage>
        <taxon>Eukaryota</taxon>
        <taxon>Metazoa</taxon>
        <taxon>Chordata</taxon>
        <taxon>Craniata</taxon>
        <taxon>Vertebrata</taxon>
        <taxon>Euteleostomi</taxon>
        <taxon>Actinopterygii</taxon>
        <taxon>Neopterygii</taxon>
        <taxon>Teleostei</taxon>
        <taxon>Clupei</taxon>
        <taxon>Clupeiformes</taxon>
        <taxon>Denticipitoidei</taxon>
        <taxon>Denticipitidae</taxon>
        <taxon>Denticeps</taxon>
    </lineage>
</organism>
<proteinExistence type="predicted"/>
<feature type="domain" description="SUEL-type lectin" evidence="4">
    <location>
        <begin position="137"/>
        <end position="227"/>
    </location>
</feature>
<dbReference type="Proteomes" id="UP000694580">
    <property type="component" value="Chromosome 10"/>
</dbReference>
<dbReference type="Ensembl" id="ENSDCDT00010043541.1">
    <property type="protein sequence ID" value="ENSDCDP00010034902.1"/>
    <property type="gene ID" value="ENSDCDG00010022488.1"/>
</dbReference>
<name>A0AAY4CNX1_9TELE</name>
<evidence type="ECO:0000256" key="1">
    <source>
        <dbReference type="ARBA" id="ARBA00022546"/>
    </source>
</evidence>
<dbReference type="Pfam" id="PF02140">
    <property type="entry name" value="SUEL_Lectin"/>
    <property type="match status" value="2"/>
</dbReference>
<evidence type="ECO:0000313" key="5">
    <source>
        <dbReference type="Ensembl" id="ENSDCDP00010034902.1"/>
    </source>
</evidence>
<evidence type="ECO:0000313" key="6">
    <source>
        <dbReference type="Proteomes" id="UP000694580"/>
    </source>
</evidence>
<keyword evidence="6" id="KW-1185">Reference proteome</keyword>
<dbReference type="FunFam" id="2.60.120.740:FF:000003">
    <property type="entry name" value="Protein eva-1 homolog C"/>
    <property type="match status" value="1"/>
</dbReference>
<dbReference type="GeneTree" id="ENSGT00940000154285"/>
<evidence type="ECO:0000259" key="4">
    <source>
        <dbReference type="PROSITE" id="PS50228"/>
    </source>
</evidence>
<accession>A0AAY4CNX1</accession>
<dbReference type="GO" id="GO:0030246">
    <property type="term" value="F:carbohydrate binding"/>
    <property type="evidence" value="ECO:0007669"/>
    <property type="project" value="UniProtKB-KW"/>
</dbReference>
<reference evidence="5 6" key="1">
    <citation type="submission" date="2020-06" db="EMBL/GenBank/DDBJ databases">
        <authorList>
            <consortium name="Wellcome Sanger Institute Data Sharing"/>
        </authorList>
    </citation>
    <scope>NUCLEOTIDE SEQUENCE [LARGE SCALE GENOMIC DNA]</scope>
</reference>
<dbReference type="Gene3D" id="2.60.120.740">
    <property type="match status" value="2"/>
</dbReference>
<dbReference type="AlphaFoldDB" id="A0AAY4CNX1"/>
<gene>
    <name evidence="5" type="primary">LOC114798525</name>
</gene>
<evidence type="ECO:0000256" key="3">
    <source>
        <dbReference type="ARBA" id="ARBA00022737"/>
    </source>
</evidence>